<comment type="subcellular location">
    <subcellularLocation>
        <location evidence="1">Nucleus</location>
    </subcellularLocation>
</comment>
<dbReference type="GO" id="GO:0015074">
    <property type="term" value="P:DNA integration"/>
    <property type="evidence" value="ECO:0007669"/>
    <property type="project" value="InterPro"/>
</dbReference>
<dbReference type="OrthoDB" id="5865009at2759"/>
<dbReference type="GO" id="GO:0005634">
    <property type="term" value="C:nucleus"/>
    <property type="evidence" value="ECO:0007669"/>
    <property type="project" value="UniProtKB-SubCell"/>
</dbReference>
<dbReference type="PANTHER" id="PTHR23022:SF134">
    <property type="entry name" value="TRANSPOSABLE ELEMENT TC1 TRANSPOSASE"/>
    <property type="match status" value="1"/>
</dbReference>
<dbReference type="Gene3D" id="1.10.10.10">
    <property type="entry name" value="Winged helix-like DNA-binding domain superfamily/Winged helix DNA-binding domain"/>
    <property type="match status" value="1"/>
</dbReference>
<dbReference type="Pfam" id="PF01498">
    <property type="entry name" value="HTH_Tnp_Tc3_2"/>
    <property type="match status" value="1"/>
</dbReference>
<evidence type="ECO:0000259" key="2">
    <source>
        <dbReference type="Pfam" id="PF01498"/>
    </source>
</evidence>
<reference evidence="3 4" key="1">
    <citation type="submission" date="2014-10" db="EMBL/GenBank/DDBJ databases">
        <title>Draft genome of the hookworm Ancylostoma caninum.</title>
        <authorList>
            <person name="Mitreva M."/>
        </authorList>
    </citation>
    <scope>NUCLEOTIDE SEQUENCE [LARGE SCALE GENOMIC DNA]</scope>
    <source>
        <strain evidence="3 4">Baltimore</strain>
    </source>
</reference>
<dbReference type="GO" id="GO:0006313">
    <property type="term" value="P:DNA transposition"/>
    <property type="evidence" value="ECO:0007669"/>
    <property type="project" value="InterPro"/>
</dbReference>
<dbReference type="InterPro" id="IPR009057">
    <property type="entry name" value="Homeodomain-like_sf"/>
</dbReference>
<dbReference type="Gene3D" id="3.30.420.10">
    <property type="entry name" value="Ribonuclease H-like superfamily/Ribonuclease H"/>
    <property type="match status" value="1"/>
</dbReference>
<dbReference type="Proteomes" id="UP000252519">
    <property type="component" value="Unassembled WGS sequence"/>
</dbReference>
<evidence type="ECO:0000313" key="3">
    <source>
        <dbReference type="EMBL" id="RCN30774.1"/>
    </source>
</evidence>
<dbReference type="GO" id="GO:0003677">
    <property type="term" value="F:DNA binding"/>
    <property type="evidence" value="ECO:0007669"/>
    <property type="project" value="InterPro"/>
</dbReference>
<dbReference type="STRING" id="29170.A0A368FF21"/>
<accession>A0A368FF21</accession>
<dbReference type="EMBL" id="JOJR01001469">
    <property type="protein sequence ID" value="RCN30774.1"/>
    <property type="molecule type" value="Genomic_DNA"/>
</dbReference>
<keyword evidence="4" id="KW-1185">Reference proteome</keyword>
<protein>
    <submittedName>
        <fullName evidence="3">Transposase</fullName>
    </submittedName>
</protein>
<sequence>MTRPKSSRNLSEMEQKAIVEGHHQGRTHRELAEQLKVYRSTISKFLKRWTLQGGFLHEKSPGKPRITDSLMDRNIIRMSRSNPRLTSSDIAREISTPDVSIPSRRTIRRRLQAAGLHGRRPVKKPFISARNRKARIAWAKAHLHWGREEWSSVLWSDESKFLLFGTDGITWIRRPIAKRFHRRYQIPTMKHIVDRDLSGVLLCPWNGSDSSH</sequence>
<dbReference type="InterPro" id="IPR052338">
    <property type="entry name" value="Transposase_5"/>
</dbReference>
<dbReference type="InterPro" id="IPR002492">
    <property type="entry name" value="Transposase_Tc1-like"/>
</dbReference>
<gene>
    <name evidence="3" type="ORF">ANCCAN_23454</name>
</gene>
<dbReference type="PANTHER" id="PTHR23022">
    <property type="entry name" value="TRANSPOSABLE ELEMENT-RELATED"/>
    <property type="match status" value="1"/>
</dbReference>
<dbReference type="InterPro" id="IPR036397">
    <property type="entry name" value="RNaseH_sf"/>
</dbReference>
<name>A0A368FF21_ANCCA</name>
<evidence type="ECO:0000313" key="4">
    <source>
        <dbReference type="Proteomes" id="UP000252519"/>
    </source>
</evidence>
<dbReference type="AlphaFoldDB" id="A0A368FF21"/>
<comment type="caution">
    <text evidence="3">The sequence shown here is derived from an EMBL/GenBank/DDBJ whole genome shotgun (WGS) entry which is preliminary data.</text>
</comment>
<dbReference type="SUPFAM" id="SSF46689">
    <property type="entry name" value="Homeodomain-like"/>
    <property type="match status" value="1"/>
</dbReference>
<dbReference type="InterPro" id="IPR036388">
    <property type="entry name" value="WH-like_DNA-bd_sf"/>
</dbReference>
<organism evidence="3 4">
    <name type="scientific">Ancylostoma caninum</name>
    <name type="common">Dog hookworm</name>
    <dbReference type="NCBI Taxonomy" id="29170"/>
    <lineage>
        <taxon>Eukaryota</taxon>
        <taxon>Metazoa</taxon>
        <taxon>Ecdysozoa</taxon>
        <taxon>Nematoda</taxon>
        <taxon>Chromadorea</taxon>
        <taxon>Rhabditida</taxon>
        <taxon>Rhabditina</taxon>
        <taxon>Rhabditomorpha</taxon>
        <taxon>Strongyloidea</taxon>
        <taxon>Ancylostomatidae</taxon>
        <taxon>Ancylostomatinae</taxon>
        <taxon>Ancylostoma</taxon>
    </lineage>
</organism>
<proteinExistence type="predicted"/>
<feature type="domain" description="Transposase Tc1-like" evidence="2">
    <location>
        <begin position="72"/>
        <end position="144"/>
    </location>
</feature>
<evidence type="ECO:0000256" key="1">
    <source>
        <dbReference type="ARBA" id="ARBA00004123"/>
    </source>
</evidence>